<gene>
    <name evidence="2" type="ORF">HELGO_WM15085</name>
</gene>
<evidence type="ECO:0000313" key="2">
    <source>
        <dbReference type="EMBL" id="CAA6813610.1"/>
    </source>
</evidence>
<sequence length="286" mass="31711">MLNTQGYSLLELMIAMLIGIFLISIAITTYSGNKTNYKLSNEMSEMEANARVAMNAIQAALEHVGYPSIHIHPLSKGFYVKSIDGLKNVPVCSSGTSSVEVAYQDAAGIYNANLDTRDNGNNDRFSMMYYPDNPNNANAVYWQDCGGSYADYAIAEACSGDTVTGEGDKSVVYNSFWVNNAGELRCRTSRNVTYAITNGIEHIQLRYGVKINDMLQYHNATAVTNNALWSNVVSAQVAFLAKSENQILEKAQSKTFVLLDRTITKNDKYMRRVYSATVSLRNMSRE</sequence>
<evidence type="ECO:0000256" key="1">
    <source>
        <dbReference type="SAM" id="Phobius"/>
    </source>
</evidence>
<keyword evidence="1" id="KW-1133">Transmembrane helix</keyword>
<organism evidence="2">
    <name type="scientific">uncultured Thiotrichaceae bacterium</name>
    <dbReference type="NCBI Taxonomy" id="298394"/>
    <lineage>
        <taxon>Bacteria</taxon>
        <taxon>Pseudomonadati</taxon>
        <taxon>Pseudomonadota</taxon>
        <taxon>Gammaproteobacteria</taxon>
        <taxon>Thiotrichales</taxon>
        <taxon>Thiotrichaceae</taxon>
        <taxon>environmental samples</taxon>
    </lineage>
</organism>
<feature type="transmembrane region" description="Helical" evidence="1">
    <location>
        <begin position="12"/>
        <end position="30"/>
    </location>
</feature>
<dbReference type="InterPro" id="IPR032092">
    <property type="entry name" value="PilW"/>
</dbReference>
<name>A0A6S6SYK8_9GAMM</name>
<proteinExistence type="predicted"/>
<accession>A0A6S6SYK8</accession>
<dbReference type="PROSITE" id="PS00409">
    <property type="entry name" value="PROKAR_NTER_METHYL"/>
    <property type="match status" value="1"/>
</dbReference>
<dbReference type="EMBL" id="CACVAY010000062">
    <property type="protein sequence ID" value="CAA6813610.1"/>
    <property type="molecule type" value="Genomic_DNA"/>
</dbReference>
<keyword evidence="1" id="KW-0472">Membrane</keyword>
<dbReference type="Pfam" id="PF16074">
    <property type="entry name" value="PilW"/>
    <property type="match status" value="1"/>
</dbReference>
<dbReference type="InterPro" id="IPR012902">
    <property type="entry name" value="N_methyl_site"/>
</dbReference>
<dbReference type="GO" id="GO:0043683">
    <property type="term" value="P:type IV pilus assembly"/>
    <property type="evidence" value="ECO:0007669"/>
    <property type="project" value="InterPro"/>
</dbReference>
<evidence type="ECO:0008006" key="3">
    <source>
        <dbReference type="Google" id="ProtNLM"/>
    </source>
</evidence>
<reference evidence="2" key="1">
    <citation type="submission" date="2020-01" db="EMBL/GenBank/DDBJ databases">
        <authorList>
            <person name="Meier V. D."/>
            <person name="Meier V D."/>
        </authorList>
    </citation>
    <scope>NUCLEOTIDE SEQUENCE</scope>
    <source>
        <strain evidence="2">HLG_WM_MAG_07</strain>
    </source>
</reference>
<protein>
    <recommendedName>
        <fullName evidence="3">Prepilin-type N-terminal cleavage/methylation domain-containing protein</fullName>
    </recommendedName>
</protein>
<keyword evidence="1" id="KW-0812">Transmembrane</keyword>
<dbReference type="AlphaFoldDB" id="A0A6S6SYK8"/>